<sequence>MEQVMRQLSIQDVPLALRWALTYALSSVIVFLLVLLALRYGEAFRLNEAWYSPQALWRNLEATWPDFLRLGLLTLFPAALLSAFGRTAWTQHGLAALVTAALLTFWSALGGFGGTLALLPAALGGIALVAAATVLWHALRRLH</sequence>
<keyword evidence="1" id="KW-0812">Transmembrane</keyword>
<evidence type="ECO:0000256" key="1">
    <source>
        <dbReference type="SAM" id="Phobius"/>
    </source>
</evidence>
<keyword evidence="1" id="KW-1133">Transmembrane helix</keyword>
<comment type="caution">
    <text evidence="2">The sequence shown here is derived from an EMBL/GenBank/DDBJ whole genome shotgun (WGS) entry which is preliminary data.</text>
</comment>
<dbReference type="RefSeq" id="WP_088249302.1">
    <property type="nucleotide sequence ID" value="NZ_NHMK01000021.1"/>
</dbReference>
<dbReference type="EMBL" id="NHMK01000021">
    <property type="protein sequence ID" value="OWL94855.1"/>
    <property type="molecule type" value="Genomic_DNA"/>
</dbReference>
<feature type="transmembrane region" description="Helical" evidence="1">
    <location>
        <begin position="118"/>
        <end position="139"/>
    </location>
</feature>
<accession>A0A246BI00</accession>
<feature type="transmembrane region" description="Helical" evidence="1">
    <location>
        <begin position="20"/>
        <end position="40"/>
    </location>
</feature>
<gene>
    <name evidence="2" type="ORF">CBQ26_14195</name>
</gene>
<proteinExistence type="predicted"/>
<reference evidence="2 3" key="1">
    <citation type="submission" date="2017-05" db="EMBL/GenBank/DDBJ databases">
        <title>De novo genome assembly of Deniococcus indicus strain DR1.</title>
        <authorList>
            <person name="Chauhan D."/>
            <person name="Yennamalli R.M."/>
            <person name="Priyadarshini R."/>
        </authorList>
    </citation>
    <scope>NUCLEOTIDE SEQUENCE [LARGE SCALE GENOMIC DNA]</scope>
    <source>
        <strain evidence="2 3">DR1</strain>
    </source>
</reference>
<keyword evidence="3" id="KW-1185">Reference proteome</keyword>
<keyword evidence="1" id="KW-0472">Membrane</keyword>
<name>A0A246BI00_9DEIO</name>
<evidence type="ECO:0000313" key="2">
    <source>
        <dbReference type="EMBL" id="OWL94855.1"/>
    </source>
</evidence>
<evidence type="ECO:0000313" key="3">
    <source>
        <dbReference type="Proteomes" id="UP000197208"/>
    </source>
</evidence>
<dbReference type="Proteomes" id="UP000197208">
    <property type="component" value="Unassembled WGS sequence"/>
</dbReference>
<dbReference type="AlphaFoldDB" id="A0A246BI00"/>
<protein>
    <submittedName>
        <fullName evidence="2">Uncharacterized protein</fullName>
    </submittedName>
</protein>
<feature type="transmembrane region" description="Helical" evidence="1">
    <location>
        <begin position="92"/>
        <end position="112"/>
    </location>
</feature>
<organism evidence="2 3">
    <name type="scientific">Deinococcus indicus</name>
    <dbReference type="NCBI Taxonomy" id="223556"/>
    <lineage>
        <taxon>Bacteria</taxon>
        <taxon>Thermotogati</taxon>
        <taxon>Deinococcota</taxon>
        <taxon>Deinococci</taxon>
        <taxon>Deinococcales</taxon>
        <taxon>Deinococcaceae</taxon>
        <taxon>Deinococcus</taxon>
    </lineage>
</organism>